<reference evidence="3" key="1">
    <citation type="submission" date="2015-03" db="EMBL/GenBank/DDBJ databases">
        <title>Draft genome sequence of Mizugakiibacter sediminis skMP5.</title>
        <authorList>
            <person name="Watanabe T."/>
            <person name="Kojima H."/>
            <person name="Fukui M."/>
        </authorList>
    </citation>
    <scope>NUCLEOTIDE SEQUENCE</scope>
    <source>
        <strain evidence="3">SkMP5</strain>
    </source>
</reference>
<keyword evidence="5" id="KW-1185">Reference proteome</keyword>
<dbReference type="EMBL" id="DF952379">
    <property type="protein sequence ID" value="GAN45036.1"/>
    <property type="molecule type" value="Genomic_DNA"/>
</dbReference>
<evidence type="ECO:0000313" key="3">
    <source>
        <dbReference type="EMBL" id="GAN45036.1"/>
    </source>
</evidence>
<evidence type="ECO:0000256" key="1">
    <source>
        <dbReference type="ARBA" id="ARBA00044755"/>
    </source>
</evidence>
<proteinExistence type="inferred from homology"/>
<dbReference type="PANTHER" id="PTHR35024">
    <property type="entry name" value="HYPOTHETICAL CYTOSOLIC PROTEIN"/>
    <property type="match status" value="1"/>
</dbReference>
<dbReference type="PANTHER" id="PTHR35024:SF4">
    <property type="entry name" value="POLYMER-FORMING CYTOSKELETAL PROTEIN"/>
    <property type="match status" value="1"/>
</dbReference>
<evidence type="ECO:0000256" key="2">
    <source>
        <dbReference type="SAM" id="MobiDB-lite"/>
    </source>
</evidence>
<organism evidence="4">
    <name type="scientific">Mizugakiibacter sediminis</name>
    <dbReference type="NCBI Taxonomy" id="1475481"/>
    <lineage>
        <taxon>Bacteria</taxon>
        <taxon>Pseudomonadati</taxon>
        <taxon>Pseudomonadota</taxon>
        <taxon>Gammaproteobacteria</taxon>
        <taxon>Lysobacterales</taxon>
        <taxon>Rhodanobacteraceae</taxon>
        <taxon>Mizugakiibacter</taxon>
    </lineage>
</organism>
<gene>
    <name evidence="3" type="ORF">MBSD_1575</name>
    <name evidence="4" type="ORF">MBSD_n1053</name>
</gene>
<accession>A0A0K8QMV6</accession>
<name>A0A0K8QMV6_9GAMM</name>
<dbReference type="OrthoDB" id="5294247at2"/>
<dbReference type="Proteomes" id="UP000253740">
    <property type="component" value="Unassembled WGS sequence"/>
</dbReference>
<dbReference type="InterPro" id="IPR007607">
    <property type="entry name" value="BacA/B"/>
</dbReference>
<dbReference type="AlphaFoldDB" id="A0A0K8QMV6"/>
<feature type="region of interest" description="Disordered" evidence="2">
    <location>
        <begin position="114"/>
        <end position="141"/>
    </location>
</feature>
<dbReference type="EMBL" id="DF970175">
    <property type="protein sequence ID" value="GAP65762.1"/>
    <property type="molecule type" value="Genomic_DNA"/>
</dbReference>
<sequence length="141" mass="14631">MFSSNKKSSNVAAAATSLIAKGTTVQGDVHFAGALHLEGRIEGAVLAEPGSGALFTLSEHGAVVGRIDVPNAVINGEVRGDIHVGERLELAAGARIEGDVHYRVLEMAAGARVNGKMAHQPEPPRQLPRPEEVPSLSPAEA</sequence>
<evidence type="ECO:0000313" key="5">
    <source>
        <dbReference type="Proteomes" id="UP000253740"/>
    </source>
</evidence>
<dbReference type="RefSeq" id="WP_062535826.1">
    <property type="nucleotide sequence ID" value="NZ_DF970175.1"/>
</dbReference>
<dbReference type="Pfam" id="PF04519">
    <property type="entry name" value="Bactofilin"/>
    <property type="match status" value="1"/>
</dbReference>
<dbReference type="HOGENOM" id="CLU_072799_7_0_6"/>
<reference evidence="4" key="2">
    <citation type="submission" date="2015-08" db="EMBL/GenBank/DDBJ databases">
        <title>Complete DNA Sequence of Pseudomonas syringae pv. actinidiae, the Causal Agent of Kiwifruit Canker Disease.</title>
        <authorList>
            <person name="Rikkerink E.H.A."/>
            <person name="Fineran P.C."/>
        </authorList>
    </citation>
    <scope>NUCLEOTIDE SEQUENCE</scope>
    <source>
        <strain evidence="4">SkMP5</strain>
    </source>
</reference>
<dbReference type="STRING" id="1475481.GCA_000953855_01073"/>
<evidence type="ECO:0000313" key="4">
    <source>
        <dbReference type="EMBL" id="GAP65762.1"/>
    </source>
</evidence>
<protein>
    <submittedName>
        <fullName evidence="4">Integral membrane protein CcmA</fullName>
    </submittedName>
</protein>
<comment type="similarity">
    <text evidence="1">Belongs to the bactofilin family.</text>
</comment>